<dbReference type="AlphaFoldDB" id="A0A2T4TZD8"/>
<dbReference type="SMART" id="SM00740">
    <property type="entry name" value="PASTA"/>
    <property type="match status" value="2"/>
</dbReference>
<proteinExistence type="predicted"/>
<dbReference type="Gene3D" id="3.30.10.20">
    <property type="match status" value="2"/>
</dbReference>
<evidence type="ECO:0000313" key="3">
    <source>
        <dbReference type="Proteomes" id="UP000241436"/>
    </source>
</evidence>
<dbReference type="PROSITE" id="PS51178">
    <property type="entry name" value="PASTA"/>
    <property type="match status" value="2"/>
</dbReference>
<name>A0A2T4TZD8_9BACT</name>
<feature type="domain" description="PASTA" evidence="1">
    <location>
        <begin position="102"/>
        <end position="169"/>
    </location>
</feature>
<reference evidence="2 3" key="1">
    <citation type="submission" date="2017-09" db="EMBL/GenBank/DDBJ databases">
        <title>Bloom of a denitrifying methanotroph, Candidatus Methylomirabilis limnetica, in a deep stratified lake.</title>
        <authorList>
            <person name="Graf J.S."/>
            <person name="Marchant H.K."/>
            <person name="Tienken D."/>
            <person name="Hach P.F."/>
            <person name="Brand A."/>
            <person name="Schubert C.J."/>
            <person name="Kuypers M.M."/>
            <person name="Milucka J."/>
        </authorList>
    </citation>
    <scope>NUCLEOTIDE SEQUENCE [LARGE SCALE GENOMIC DNA]</scope>
    <source>
        <strain evidence="2 3">Zug</strain>
    </source>
</reference>
<accession>A0A2T4TZD8</accession>
<dbReference type="Pfam" id="PF03793">
    <property type="entry name" value="PASTA"/>
    <property type="match status" value="2"/>
</dbReference>
<dbReference type="InterPro" id="IPR005543">
    <property type="entry name" value="PASTA_dom"/>
</dbReference>
<keyword evidence="3" id="KW-1185">Reference proteome</keyword>
<dbReference type="RefSeq" id="WP_107561547.1">
    <property type="nucleotide sequence ID" value="NZ_NVQC01000015.1"/>
</dbReference>
<organism evidence="2 3">
    <name type="scientific">Candidatus Methylomirabilis limnetica</name>
    <dbReference type="NCBI Taxonomy" id="2033718"/>
    <lineage>
        <taxon>Bacteria</taxon>
        <taxon>Candidatus Methylomirabilota</taxon>
        <taxon>Candidatus Methylomirabilia</taxon>
        <taxon>Candidatus Methylomirabilales</taxon>
        <taxon>Candidatus Methylomirabilaceae</taxon>
        <taxon>Candidatus Methylomirabilis</taxon>
    </lineage>
</organism>
<dbReference type="CDD" id="cd06577">
    <property type="entry name" value="PASTA_pknB"/>
    <property type="match status" value="2"/>
</dbReference>
<comment type="caution">
    <text evidence="2">The sequence shown here is derived from an EMBL/GenBank/DDBJ whole genome shotgun (WGS) entry which is preliminary data.</text>
</comment>
<dbReference type="Proteomes" id="UP000241436">
    <property type="component" value="Unassembled WGS sequence"/>
</dbReference>
<sequence>MRFLRLLRKGLAAALILTAVAVVSGAITMWFAAEKDKVRLPRVIGMDSTVALNLLREQGVQPKVSGREYSEGVPTDAVLFQRPASGSWVQKNSEVRLVVSQGSDAVELPSLAGLPLPQAQQILSAYGFTLGRVAQVHSSERPKGEVIAQDPEAGALVRRGSPVAVLLSLGQLEEPASTLNSPRPNISSLLRGQSSLLEATVQASAQPALQAVTHAC</sequence>
<dbReference type="OrthoDB" id="5413511at2"/>
<evidence type="ECO:0000313" key="2">
    <source>
        <dbReference type="EMBL" id="PTL36477.1"/>
    </source>
</evidence>
<reference evidence="3" key="2">
    <citation type="journal article" date="2018" name="Environ. Microbiol.">
        <title>Bloom of a denitrifying methanotroph, 'Candidatus Methylomirabilis limnetica', in a deep stratified lake.</title>
        <authorList>
            <person name="Graf J.S."/>
            <person name="Mayr M.J."/>
            <person name="Marchant H.K."/>
            <person name="Tienken D."/>
            <person name="Hach P.F."/>
            <person name="Brand A."/>
            <person name="Schubert C.J."/>
            <person name="Kuypers M.M."/>
            <person name="Milucka J."/>
        </authorList>
    </citation>
    <scope>NUCLEOTIDE SEQUENCE [LARGE SCALE GENOMIC DNA]</scope>
    <source>
        <strain evidence="3">Zug</strain>
    </source>
</reference>
<gene>
    <name evidence="2" type="ORF">CLG94_03710</name>
</gene>
<feature type="domain" description="PASTA" evidence="1">
    <location>
        <begin position="34"/>
        <end position="101"/>
    </location>
</feature>
<protein>
    <recommendedName>
        <fullName evidence="1">PASTA domain-containing protein</fullName>
    </recommendedName>
</protein>
<evidence type="ECO:0000259" key="1">
    <source>
        <dbReference type="PROSITE" id="PS51178"/>
    </source>
</evidence>
<dbReference type="EMBL" id="NVQC01000015">
    <property type="protein sequence ID" value="PTL36477.1"/>
    <property type="molecule type" value="Genomic_DNA"/>
</dbReference>